<evidence type="ECO:0000313" key="2">
    <source>
        <dbReference type="EMBL" id="MPC18416.1"/>
    </source>
</evidence>
<gene>
    <name evidence="2" type="ORF">E2C01_011301</name>
</gene>
<evidence type="ECO:0000313" key="3">
    <source>
        <dbReference type="Proteomes" id="UP000324222"/>
    </source>
</evidence>
<dbReference type="OrthoDB" id="10053234at2759"/>
<dbReference type="AlphaFoldDB" id="A0A5B7DBC5"/>
<evidence type="ECO:0000256" key="1">
    <source>
        <dbReference type="SAM" id="MobiDB-lite"/>
    </source>
</evidence>
<comment type="caution">
    <text evidence="2">The sequence shown here is derived from an EMBL/GenBank/DDBJ whole genome shotgun (WGS) entry which is preliminary data.</text>
</comment>
<reference evidence="2 3" key="1">
    <citation type="submission" date="2019-05" db="EMBL/GenBank/DDBJ databases">
        <title>Another draft genome of Portunus trituberculatus and its Hox gene families provides insights of decapod evolution.</title>
        <authorList>
            <person name="Jeong J.-H."/>
            <person name="Song I."/>
            <person name="Kim S."/>
            <person name="Choi T."/>
            <person name="Kim D."/>
            <person name="Ryu S."/>
            <person name="Kim W."/>
        </authorList>
    </citation>
    <scope>NUCLEOTIDE SEQUENCE [LARGE SCALE GENOMIC DNA]</scope>
    <source>
        <tissue evidence="2">Muscle</tissue>
    </source>
</reference>
<feature type="region of interest" description="Disordered" evidence="1">
    <location>
        <begin position="1"/>
        <end position="57"/>
    </location>
</feature>
<sequence>MAQITSPGTVDAAATTPAGEAAREAKLSPLPSTDERHVSFEEDGGVPGEEGPPKKKMTARERWYWAFDKIVAKLNVSTHFCIGLVLQIPSYSSRSLLGAQHGSIL</sequence>
<proteinExistence type="predicted"/>
<keyword evidence="3" id="KW-1185">Reference proteome</keyword>
<accession>A0A5B7DBC5</accession>
<dbReference type="EMBL" id="VSRR010000678">
    <property type="protein sequence ID" value="MPC18416.1"/>
    <property type="molecule type" value="Genomic_DNA"/>
</dbReference>
<protein>
    <submittedName>
        <fullName evidence="2">Uncharacterized protein</fullName>
    </submittedName>
</protein>
<name>A0A5B7DBC5_PORTR</name>
<organism evidence="2 3">
    <name type="scientific">Portunus trituberculatus</name>
    <name type="common">Swimming crab</name>
    <name type="synonym">Neptunus trituberculatus</name>
    <dbReference type="NCBI Taxonomy" id="210409"/>
    <lineage>
        <taxon>Eukaryota</taxon>
        <taxon>Metazoa</taxon>
        <taxon>Ecdysozoa</taxon>
        <taxon>Arthropoda</taxon>
        <taxon>Crustacea</taxon>
        <taxon>Multicrustacea</taxon>
        <taxon>Malacostraca</taxon>
        <taxon>Eumalacostraca</taxon>
        <taxon>Eucarida</taxon>
        <taxon>Decapoda</taxon>
        <taxon>Pleocyemata</taxon>
        <taxon>Brachyura</taxon>
        <taxon>Eubrachyura</taxon>
        <taxon>Portunoidea</taxon>
        <taxon>Portunidae</taxon>
        <taxon>Portuninae</taxon>
        <taxon>Portunus</taxon>
    </lineage>
</organism>
<dbReference type="Proteomes" id="UP000324222">
    <property type="component" value="Unassembled WGS sequence"/>
</dbReference>